<dbReference type="InterPro" id="IPR043502">
    <property type="entry name" value="DNA/RNA_pol_sf"/>
</dbReference>
<dbReference type="Gene3D" id="3.90.1600.10">
    <property type="entry name" value="Palm domain of DNA polymerase"/>
    <property type="match status" value="1"/>
</dbReference>
<organism evidence="1 2">
    <name type="scientific">Patiria miniata</name>
    <name type="common">Bat star</name>
    <name type="synonym">Asterina miniata</name>
    <dbReference type="NCBI Taxonomy" id="46514"/>
    <lineage>
        <taxon>Eukaryota</taxon>
        <taxon>Metazoa</taxon>
        <taxon>Echinodermata</taxon>
        <taxon>Eleutherozoa</taxon>
        <taxon>Asterozoa</taxon>
        <taxon>Asteroidea</taxon>
        <taxon>Valvatacea</taxon>
        <taxon>Valvatida</taxon>
        <taxon>Asterinidae</taxon>
        <taxon>Patiria</taxon>
    </lineage>
</organism>
<reference evidence="1" key="1">
    <citation type="submission" date="2022-11" db="UniProtKB">
        <authorList>
            <consortium name="EnsemblMetazoa"/>
        </authorList>
    </citation>
    <scope>IDENTIFICATION</scope>
</reference>
<dbReference type="SUPFAM" id="SSF56672">
    <property type="entry name" value="DNA/RNA polymerases"/>
    <property type="match status" value="1"/>
</dbReference>
<protein>
    <recommendedName>
        <fullName evidence="3">DNA-directed DNA polymerase</fullName>
    </recommendedName>
</protein>
<dbReference type="InterPro" id="IPR023211">
    <property type="entry name" value="DNA_pol_palm_dom_sf"/>
</dbReference>
<dbReference type="GeneID" id="119729506"/>
<dbReference type="RefSeq" id="XP_038058013.1">
    <property type="nucleotide sequence ID" value="XM_038202085.1"/>
</dbReference>
<keyword evidence="2" id="KW-1185">Reference proteome</keyword>
<dbReference type="OrthoDB" id="6082702at2759"/>
<sequence>ILDLSKTLMYDFYYNRLKDKYGDQIRLMYTDTDSLLIVVYTDDIYEDIQSHGQHYDFSNYPTDHPLYNPTNKKVIGKFKDEFGGKVIQEAVCVRPKMYSILADDNNITLKKAKGVTKSVTDKKLKHQHYYDCIFKNKSKTETMTHIRSENHILYTISQNKLSLSPLDTKRYILPD</sequence>
<dbReference type="OMA" id="HYRINSH"/>
<evidence type="ECO:0000313" key="2">
    <source>
        <dbReference type="Proteomes" id="UP000887568"/>
    </source>
</evidence>
<dbReference type="PANTHER" id="PTHR31511:SF12">
    <property type="entry name" value="RHO TERMINATION FACTOR N-TERMINAL DOMAIN-CONTAINING PROTEIN"/>
    <property type="match status" value="1"/>
</dbReference>
<accession>A0A914A2D7</accession>
<dbReference type="Proteomes" id="UP000887568">
    <property type="component" value="Unplaced"/>
</dbReference>
<evidence type="ECO:0000313" key="1">
    <source>
        <dbReference type="EnsemblMetazoa" id="XP_038058013.1"/>
    </source>
</evidence>
<proteinExistence type="predicted"/>
<dbReference type="PANTHER" id="PTHR31511">
    <property type="entry name" value="PROTEIN CBG23764"/>
    <property type="match status" value="1"/>
</dbReference>
<dbReference type="EnsemblMetazoa" id="XM_038202085.1">
    <property type="protein sequence ID" value="XP_038058013.1"/>
    <property type="gene ID" value="LOC119729506"/>
</dbReference>
<dbReference type="AlphaFoldDB" id="A0A914A2D7"/>
<evidence type="ECO:0008006" key="3">
    <source>
        <dbReference type="Google" id="ProtNLM"/>
    </source>
</evidence>
<name>A0A914A2D7_PATMI</name>